<evidence type="ECO:0000313" key="2">
    <source>
        <dbReference type="WBParaSite" id="nRc.2.0.1.t40031-RA"/>
    </source>
</evidence>
<dbReference type="AlphaFoldDB" id="A0A915KMM5"/>
<keyword evidence="1" id="KW-1185">Reference proteome</keyword>
<name>A0A915KMM5_ROMCU</name>
<dbReference type="WBParaSite" id="nRc.2.0.1.t40031-RA">
    <property type="protein sequence ID" value="nRc.2.0.1.t40031-RA"/>
    <property type="gene ID" value="nRc.2.0.1.g40031"/>
</dbReference>
<proteinExistence type="predicted"/>
<dbReference type="Proteomes" id="UP000887565">
    <property type="component" value="Unplaced"/>
</dbReference>
<evidence type="ECO:0000313" key="1">
    <source>
        <dbReference type="Proteomes" id="UP000887565"/>
    </source>
</evidence>
<organism evidence="1 2">
    <name type="scientific">Romanomermis culicivorax</name>
    <name type="common">Nematode worm</name>
    <dbReference type="NCBI Taxonomy" id="13658"/>
    <lineage>
        <taxon>Eukaryota</taxon>
        <taxon>Metazoa</taxon>
        <taxon>Ecdysozoa</taxon>
        <taxon>Nematoda</taxon>
        <taxon>Enoplea</taxon>
        <taxon>Dorylaimia</taxon>
        <taxon>Mermithida</taxon>
        <taxon>Mermithoidea</taxon>
        <taxon>Mermithidae</taxon>
        <taxon>Romanomermis</taxon>
    </lineage>
</organism>
<reference evidence="2" key="1">
    <citation type="submission" date="2022-11" db="UniProtKB">
        <authorList>
            <consortium name="WormBaseParasite"/>
        </authorList>
    </citation>
    <scope>IDENTIFICATION</scope>
</reference>
<protein>
    <submittedName>
        <fullName evidence="2">Uncharacterized protein</fullName>
    </submittedName>
</protein>
<sequence length="112" mass="13212">MITNIASDMMQMFILRKEDIPLLTIIIENYNSEEMRYSKLEFERGIELDLNNLNGNENIDYVEFQWKINMMIKHINKQGLALKHDLRFNAGQNILTNHHPLTTRISTSCTKQ</sequence>
<accession>A0A915KMM5</accession>